<reference evidence="2" key="1">
    <citation type="journal article" date="2016" name="Gigascience">
        <title>De novo construction of an expanded transcriptome assembly for the western tarnished plant bug, Lygus hesperus.</title>
        <authorList>
            <person name="Tassone E.E."/>
            <person name="Geib S.M."/>
            <person name="Hall B."/>
            <person name="Fabrick J.A."/>
            <person name="Brent C.S."/>
            <person name="Hull J.J."/>
        </authorList>
    </citation>
    <scope>NUCLEOTIDE SEQUENCE</scope>
</reference>
<evidence type="ECO:0000256" key="1">
    <source>
        <dbReference type="SAM" id="MobiDB-lite"/>
    </source>
</evidence>
<feature type="region of interest" description="Disordered" evidence="1">
    <location>
        <begin position="1"/>
        <end position="27"/>
    </location>
</feature>
<feature type="compositionally biased region" description="Low complexity" evidence="1">
    <location>
        <begin position="53"/>
        <end position="75"/>
    </location>
</feature>
<feature type="region of interest" description="Disordered" evidence="1">
    <location>
        <begin position="53"/>
        <end position="82"/>
    </location>
</feature>
<protein>
    <submittedName>
        <fullName evidence="2">Uncharacterized protein</fullName>
    </submittedName>
</protein>
<name>A0A146MFT7_LYGHE</name>
<gene>
    <name evidence="2" type="ORF">g.64344</name>
</gene>
<evidence type="ECO:0000313" key="2">
    <source>
        <dbReference type="EMBL" id="JAQ17576.1"/>
    </source>
</evidence>
<dbReference type="AlphaFoldDB" id="A0A146MFT7"/>
<sequence>MEENEDDEEERIKSCSITKTKSQDDRLTQSAEYMRQAANNVTIPPALASSLITNSTMTNTPPTTTAKTATTNNTNVVRGSPTKMSVKSGNGICMVFADEYTLRVSFPSTLQEVINRIGV</sequence>
<organism evidence="2">
    <name type="scientific">Lygus hesperus</name>
    <name type="common">Western plant bug</name>
    <dbReference type="NCBI Taxonomy" id="30085"/>
    <lineage>
        <taxon>Eukaryota</taxon>
        <taxon>Metazoa</taxon>
        <taxon>Ecdysozoa</taxon>
        <taxon>Arthropoda</taxon>
        <taxon>Hexapoda</taxon>
        <taxon>Insecta</taxon>
        <taxon>Pterygota</taxon>
        <taxon>Neoptera</taxon>
        <taxon>Paraneoptera</taxon>
        <taxon>Hemiptera</taxon>
        <taxon>Heteroptera</taxon>
        <taxon>Panheteroptera</taxon>
        <taxon>Cimicomorpha</taxon>
        <taxon>Miridae</taxon>
        <taxon>Mirini</taxon>
        <taxon>Lygus</taxon>
    </lineage>
</organism>
<accession>A0A146MFT7</accession>
<dbReference type="EMBL" id="GDHC01001053">
    <property type="protein sequence ID" value="JAQ17576.1"/>
    <property type="molecule type" value="Transcribed_RNA"/>
</dbReference>
<proteinExistence type="predicted"/>